<dbReference type="Proteomes" id="UP001305414">
    <property type="component" value="Unassembled WGS sequence"/>
</dbReference>
<evidence type="ECO:0000256" key="10">
    <source>
        <dbReference type="RuleBase" id="RU367065"/>
    </source>
</evidence>
<evidence type="ECO:0000256" key="6">
    <source>
        <dbReference type="ARBA" id="ARBA00022552"/>
    </source>
</evidence>
<feature type="region of interest" description="Disordered" evidence="11">
    <location>
        <begin position="499"/>
        <end position="520"/>
    </location>
</feature>
<dbReference type="InterPro" id="IPR011989">
    <property type="entry name" value="ARM-like"/>
</dbReference>
<organism evidence="13 14">
    <name type="scientific">Xylaria bambusicola</name>
    <dbReference type="NCBI Taxonomy" id="326684"/>
    <lineage>
        <taxon>Eukaryota</taxon>
        <taxon>Fungi</taxon>
        <taxon>Dikarya</taxon>
        <taxon>Ascomycota</taxon>
        <taxon>Pezizomycotina</taxon>
        <taxon>Sordariomycetes</taxon>
        <taxon>Xylariomycetidae</taxon>
        <taxon>Xylariales</taxon>
        <taxon>Xylariaceae</taxon>
        <taxon>Xylaria</taxon>
    </lineage>
</organism>
<dbReference type="GO" id="GO:0000462">
    <property type="term" value="P:maturation of SSU-rRNA from tricistronic rRNA transcript (SSU-rRNA, 5.8S rRNA, LSU-rRNA)"/>
    <property type="evidence" value="ECO:0007669"/>
    <property type="project" value="TreeGrafter"/>
</dbReference>
<dbReference type="PANTHER" id="PTHR13457">
    <property type="entry name" value="BAP28"/>
    <property type="match status" value="1"/>
</dbReference>
<dbReference type="GO" id="GO:0030686">
    <property type="term" value="C:90S preribosome"/>
    <property type="evidence" value="ECO:0007669"/>
    <property type="project" value="TreeGrafter"/>
</dbReference>
<accession>A0AAN7Z5C4</accession>
<evidence type="ECO:0000256" key="5">
    <source>
        <dbReference type="ARBA" id="ARBA00022517"/>
    </source>
</evidence>
<dbReference type="InterPro" id="IPR016024">
    <property type="entry name" value="ARM-type_fold"/>
</dbReference>
<proteinExistence type="inferred from homology"/>
<evidence type="ECO:0000259" key="12">
    <source>
        <dbReference type="SMART" id="SM01036"/>
    </source>
</evidence>
<dbReference type="InterPro" id="IPR056473">
    <property type="entry name" value="HEAT_Utp10/HEAT1"/>
</dbReference>
<keyword evidence="6 10" id="KW-0698">rRNA processing</keyword>
<keyword evidence="14" id="KW-1185">Reference proteome</keyword>
<evidence type="ECO:0000256" key="9">
    <source>
        <dbReference type="ARBA" id="ARBA00025076"/>
    </source>
</evidence>
<evidence type="ECO:0000313" key="13">
    <source>
        <dbReference type="EMBL" id="KAK5627638.1"/>
    </source>
</evidence>
<dbReference type="GO" id="GO:0045943">
    <property type="term" value="P:positive regulation of transcription by RNA polymerase I"/>
    <property type="evidence" value="ECO:0007669"/>
    <property type="project" value="TreeGrafter"/>
</dbReference>
<dbReference type="GO" id="GO:0034455">
    <property type="term" value="C:t-UTP complex"/>
    <property type="evidence" value="ECO:0007669"/>
    <property type="project" value="TreeGrafter"/>
</dbReference>
<sequence>MYSRGTDWLNSDTKSVAARPYLPSNEAGQAAILIDRAQPLAAQLAQIAAKSKTSLDVKAQKAAHSKSLIFEPRVAASQSFQTLYGICREGFDELCRLDPRFAPFGTTIFSEQSQHEDRIQMTEAENAELDKRVDSFLRLAGARLRLMPAIKAIEWLIRRFRIHEYNTTTILTTFLPYHTIPAFVTLLSILPKNIPQVYSFLNPYIKSLISPPRAVLVHRATHYPDFLTTLSTYTLDTCRAQQQYPALISLWSGIMTEAVNGMLDKGRSGRSAIQKSNDQTLFHLIGPTLRDALVMSKVPSLQIACYMVITVYAAKGDLDDGTISALMEQLVAGWTADSLRPGLVCLSTLAQRRSAKQMSAKVTRALLKVQNLPELLADVGKDHDLGKLANGLCLALIDRICRKGDSRGLPLIEPLLLASVLSQQQAGVIFKSLLLAAYKVDDHVDEQGEIRKNLASTIIRLSQVESDVRDVFTQAINDTQVDLDELEMRLDIQIRPRLLPAPPTDDVEMQESADAQPQTESFKAAVERVSQVQTQAAGSCLRSKSFDIFYDLCAVYLTGLADPSNVATFDGIPSLHREQANKEPFYFSFLIRIWCGPYPTLARVGALDMAKNRLKENDCTGVDYQAIFPALNDPSKKVRRAAADLIAVLGSFYTDAAAVAHKWGRETLYDKTESLEWMDLDTCQKFVRTVLLPSLEECVLNADYIIAITNNALNSGSKSSIQQPEDDKKARFSHGMRRSVLAFLALHAVYSPLLILKLRLGLCLRQVKSISGVSRTQLLLPLLKQWASLPADKARQLCSIEKVDEAAVDQSSLEVLLPNEQEGLAFILDVVQTKERLLRHNFLHAAFIRIRDLWPSMKTETKYMVAQNMLKLTQRDWSDDRSLASTEAADLLRNVELTTDILLYLLETLEPTTKMADEPPPGKRRRTSSSETHRGLGAQATPEVSATLKQVTFVLQLVEGSNPETHPELLNALFNTLSELQHFRVLVGSELGYLQSLVLRSLLVMVPAYKDNANLTIDSTGGHGDLLVSCIQKSSSPAVQSTALLLVASLAKVAPDLVLNSVMPIFTQMGTSVLRQSDDYSAHVINQTVKEVVPPLIQSLRKGKISPLAGSSELLLSFVTAYEHIPSHRRLGLFVSLIETLDAREFLFALLAMLINMYGPADQILSFATEVFNYFTVEIQLQSLINLLNLIDDIFQPRPNISAVLLGTGDQSERDPEKTGLSELTLLPHLLSSRKLTTQISKLAERDDMEASKIHELYSALLENLLVLADSLKQRKSLYNRCGDALSKLLNLLSIGEFIKAVETLLDRPDTILRRKVLKAVEVRIDQESQADGNSRTALLAFLPQLTEIIRISDDAAYKHIAVGCVDKISEKYGKKDPEAVAAAASTIAGDQCLGQDDLQLRVMALLCLASLVDILQDGIVPVLPSAIPRAFSYISESITGGTHLPELHNAAYAFITALAQCLPYMLSGSYLGQILAVSSASAKSRMGKEANDARLQCLQFIAKQIEAKTMFTALDKNFSTYADAGHTVRRQQNDQRNQLTLSSIQATREYLNILGIAIDKHSKADISKNVTILSSIFLSALDLRRLLHSQTSIDSEFVRHIGQVEENVNNVALRMVYKLNDAAFRPIFSQLMEWSAAVPKKDTAEKNLRLLSVYGFLLTFFGNLKSIVTSYATYVVDSAAGVLKTANPANADERELWRKTLQVLAQCFEHDQDEFWQAPAHFSAVAPVLISQLVHAPSVDLTKELIPAIVELAATADSQAHQKELNTSLLKSLRSGYAPVRLAVVKCQQALTDKLGEEWLSMLPEMLPYISELQEDDDEDVERETNRWIVGIETVLGESLDAMLQ</sequence>
<evidence type="ECO:0000256" key="2">
    <source>
        <dbReference type="ARBA" id="ARBA00010559"/>
    </source>
</evidence>
<evidence type="ECO:0000256" key="4">
    <source>
        <dbReference type="ARBA" id="ARBA00015399"/>
    </source>
</evidence>
<comment type="caution">
    <text evidence="13">The sequence shown here is derived from an EMBL/GenBank/DDBJ whole genome shotgun (WGS) entry which is preliminary data.</text>
</comment>
<comment type="function">
    <text evidence="9">Involved in nucleolar processing of pre-18S ribosomal RNA. Involved in ribosome biosynthesis.</text>
</comment>
<dbReference type="GO" id="GO:0032040">
    <property type="term" value="C:small-subunit processome"/>
    <property type="evidence" value="ECO:0007669"/>
    <property type="project" value="TreeGrafter"/>
</dbReference>
<feature type="region of interest" description="Disordered" evidence="11">
    <location>
        <begin position="913"/>
        <end position="941"/>
    </location>
</feature>
<feature type="domain" description="BP28 C-terminal" evidence="12">
    <location>
        <begin position="1564"/>
        <end position="1716"/>
    </location>
</feature>
<dbReference type="SMART" id="SM01036">
    <property type="entry name" value="BP28CT"/>
    <property type="match status" value="1"/>
</dbReference>
<evidence type="ECO:0000256" key="7">
    <source>
        <dbReference type="ARBA" id="ARBA00023242"/>
    </source>
</evidence>
<dbReference type="EMBL" id="JAWHQM010000006">
    <property type="protein sequence ID" value="KAK5627638.1"/>
    <property type="molecule type" value="Genomic_DNA"/>
</dbReference>
<dbReference type="InterPro" id="IPR040191">
    <property type="entry name" value="UTP10"/>
</dbReference>
<keyword evidence="8 10" id="KW-0687">Ribonucleoprotein</keyword>
<dbReference type="InterPro" id="IPR012954">
    <property type="entry name" value="BP28_C_dom"/>
</dbReference>
<dbReference type="PANTHER" id="PTHR13457:SF1">
    <property type="entry name" value="HEAT REPEAT-CONTAINING PROTEIN 1"/>
    <property type="match status" value="1"/>
</dbReference>
<evidence type="ECO:0000256" key="11">
    <source>
        <dbReference type="SAM" id="MobiDB-lite"/>
    </source>
</evidence>
<keyword evidence="5 10" id="KW-0690">Ribosome biogenesis</keyword>
<comment type="subcellular location">
    <subcellularLocation>
        <location evidence="1 10">Nucleus</location>
        <location evidence="1 10">Nucleolus</location>
    </subcellularLocation>
</comment>
<dbReference type="Gene3D" id="1.25.10.10">
    <property type="entry name" value="Leucine-rich Repeat Variant"/>
    <property type="match status" value="1"/>
</dbReference>
<dbReference type="Pfam" id="PF12397">
    <property type="entry name" value="U3snoRNP10"/>
    <property type="match status" value="1"/>
</dbReference>
<dbReference type="SUPFAM" id="SSF48371">
    <property type="entry name" value="ARM repeat"/>
    <property type="match status" value="2"/>
</dbReference>
<evidence type="ECO:0000256" key="1">
    <source>
        <dbReference type="ARBA" id="ARBA00004604"/>
    </source>
</evidence>
<evidence type="ECO:0000313" key="14">
    <source>
        <dbReference type="Proteomes" id="UP001305414"/>
    </source>
</evidence>
<comment type="subunit">
    <text evidence="3 10">Component of the ribosomal small subunit (SSU) processome.</text>
</comment>
<keyword evidence="7 10" id="KW-0539">Nucleus</keyword>
<dbReference type="Pfam" id="PF08146">
    <property type="entry name" value="BP28CT"/>
    <property type="match status" value="1"/>
</dbReference>
<dbReference type="Pfam" id="PF23243">
    <property type="entry name" value="HEAT_HEATR1"/>
    <property type="match status" value="1"/>
</dbReference>
<dbReference type="InterPro" id="IPR022125">
    <property type="entry name" value="U3snoRNP10_N"/>
</dbReference>
<protein>
    <recommendedName>
        <fullName evidence="4 10">U3 small nucleolar RNA-associated protein 10</fullName>
    </recommendedName>
</protein>
<evidence type="ECO:0000256" key="8">
    <source>
        <dbReference type="ARBA" id="ARBA00023274"/>
    </source>
</evidence>
<comment type="similarity">
    <text evidence="2 10">Belongs to the HEATR1/UTP10 family.</text>
</comment>
<gene>
    <name evidence="13" type="ORF">RRF57_003353</name>
</gene>
<dbReference type="GO" id="GO:0030515">
    <property type="term" value="F:snoRNA binding"/>
    <property type="evidence" value="ECO:0007669"/>
    <property type="project" value="TreeGrafter"/>
</dbReference>
<evidence type="ECO:0000256" key="3">
    <source>
        <dbReference type="ARBA" id="ARBA00011399"/>
    </source>
</evidence>
<reference evidence="13 14" key="1">
    <citation type="submission" date="2023-10" db="EMBL/GenBank/DDBJ databases">
        <title>Draft genome sequence of Xylaria bambusicola isolate GMP-LS, the root and basal stem rot pathogen of sugarcane in Indonesia.</title>
        <authorList>
            <person name="Selvaraj P."/>
            <person name="Muralishankar V."/>
            <person name="Muruganantham S."/>
            <person name="Sp S."/>
            <person name="Haryani S."/>
            <person name="Lau K.J.X."/>
            <person name="Naqvi N.I."/>
        </authorList>
    </citation>
    <scope>NUCLEOTIDE SEQUENCE [LARGE SCALE GENOMIC DNA]</scope>
    <source>
        <strain evidence="13">GMP-LS</strain>
    </source>
</reference>
<name>A0AAN7Z5C4_9PEZI</name>